<evidence type="ECO:0000256" key="2">
    <source>
        <dbReference type="ARBA" id="ARBA00005840"/>
    </source>
</evidence>
<evidence type="ECO:0000256" key="4">
    <source>
        <dbReference type="ARBA" id="ARBA00022748"/>
    </source>
</evidence>
<keyword evidence="5 7" id="KW-1133">Transmembrane helix</keyword>
<proteinExistence type="inferred from homology"/>
<evidence type="ECO:0000313" key="9">
    <source>
        <dbReference type="EMBL" id="SVA45570.1"/>
    </source>
</evidence>
<dbReference type="PANTHER" id="PTHR30071">
    <property type="entry name" value="HEME EXPORTER PROTEIN C"/>
    <property type="match status" value="1"/>
</dbReference>
<feature type="transmembrane region" description="Helical" evidence="7">
    <location>
        <begin position="21"/>
        <end position="45"/>
    </location>
</feature>
<keyword evidence="3 7" id="KW-0812">Transmembrane</keyword>
<name>A0A381VZ51_9ZZZZ</name>
<comment type="similarity">
    <text evidence="2">Belongs to the CcmC/CycZ/HelC family.</text>
</comment>
<feature type="transmembrane region" description="Helical" evidence="7">
    <location>
        <begin position="128"/>
        <end position="148"/>
    </location>
</feature>
<accession>A0A381VZ51</accession>
<evidence type="ECO:0000256" key="7">
    <source>
        <dbReference type="SAM" id="Phobius"/>
    </source>
</evidence>
<dbReference type="PRINTS" id="PR01386">
    <property type="entry name" value="CCMCBIOGNSIS"/>
</dbReference>
<dbReference type="GO" id="GO:0015232">
    <property type="term" value="F:heme transmembrane transporter activity"/>
    <property type="evidence" value="ECO:0007669"/>
    <property type="project" value="InterPro"/>
</dbReference>
<evidence type="ECO:0000259" key="8">
    <source>
        <dbReference type="Pfam" id="PF01578"/>
    </source>
</evidence>
<sequence length="250" mass="28015">MNFKSIYKLGSPPLSYSLCIALEPWFLISSILLFVVGMYSGLFVAPPDDEMGDAFRIIYFHVPSAYVSMMAYVCMAIAAIIGLIWRSNVAFSFAKSCAPIGASFTFLALVTGMLWGKPMWGTAWVWDARLTSELILLFLYLAYMLLHLSIPDRVKADRSASLLAIVGVVNIPIIHYSVVWWNTLHQASTISKFAKPSIATEMLWPLIIMILAYNLLFAAFLLKRTAAEIATREKRTKWIQTLILGDKSNV</sequence>
<gene>
    <name evidence="9" type="ORF">METZ01_LOCUS98424</name>
</gene>
<dbReference type="InterPro" id="IPR045062">
    <property type="entry name" value="Cyt_c_biogenesis_CcsA/CcmC"/>
</dbReference>
<dbReference type="AlphaFoldDB" id="A0A381VZ51"/>
<evidence type="ECO:0000256" key="3">
    <source>
        <dbReference type="ARBA" id="ARBA00022692"/>
    </source>
</evidence>
<keyword evidence="6 7" id="KW-0472">Membrane</keyword>
<protein>
    <recommendedName>
        <fullName evidence="8">Cytochrome c assembly protein domain-containing protein</fullName>
    </recommendedName>
</protein>
<organism evidence="9">
    <name type="scientific">marine metagenome</name>
    <dbReference type="NCBI Taxonomy" id="408172"/>
    <lineage>
        <taxon>unclassified sequences</taxon>
        <taxon>metagenomes</taxon>
        <taxon>ecological metagenomes</taxon>
    </lineage>
</organism>
<dbReference type="Pfam" id="PF01578">
    <property type="entry name" value="Cytochrom_C_asm"/>
    <property type="match status" value="1"/>
</dbReference>
<dbReference type="GO" id="GO:0020037">
    <property type="term" value="F:heme binding"/>
    <property type="evidence" value="ECO:0007669"/>
    <property type="project" value="InterPro"/>
</dbReference>
<evidence type="ECO:0000256" key="5">
    <source>
        <dbReference type="ARBA" id="ARBA00022989"/>
    </source>
</evidence>
<dbReference type="EMBL" id="UINC01010225">
    <property type="protein sequence ID" value="SVA45570.1"/>
    <property type="molecule type" value="Genomic_DNA"/>
</dbReference>
<dbReference type="PANTHER" id="PTHR30071:SF1">
    <property type="entry name" value="CYTOCHROME B_B6 PROTEIN-RELATED"/>
    <property type="match status" value="1"/>
</dbReference>
<evidence type="ECO:0000256" key="1">
    <source>
        <dbReference type="ARBA" id="ARBA00004141"/>
    </source>
</evidence>
<evidence type="ECO:0000256" key="6">
    <source>
        <dbReference type="ARBA" id="ARBA00023136"/>
    </source>
</evidence>
<feature type="transmembrane region" description="Helical" evidence="7">
    <location>
        <begin position="97"/>
        <end position="116"/>
    </location>
</feature>
<feature type="domain" description="Cytochrome c assembly protein" evidence="8">
    <location>
        <begin position="15"/>
        <end position="185"/>
    </location>
</feature>
<keyword evidence="4" id="KW-0201">Cytochrome c-type biogenesis</keyword>
<feature type="transmembrane region" description="Helical" evidence="7">
    <location>
        <begin position="65"/>
        <end position="85"/>
    </location>
</feature>
<comment type="subcellular location">
    <subcellularLocation>
        <location evidence="1">Membrane</location>
        <topology evidence="1">Multi-pass membrane protein</topology>
    </subcellularLocation>
</comment>
<dbReference type="GO" id="GO:0017004">
    <property type="term" value="P:cytochrome complex assembly"/>
    <property type="evidence" value="ECO:0007669"/>
    <property type="project" value="UniProtKB-KW"/>
</dbReference>
<dbReference type="InterPro" id="IPR002541">
    <property type="entry name" value="Cyt_c_assembly"/>
</dbReference>
<feature type="transmembrane region" description="Helical" evidence="7">
    <location>
        <begin position="202"/>
        <end position="222"/>
    </location>
</feature>
<feature type="transmembrane region" description="Helical" evidence="7">
    <location>
        <begin position="160"/>
        <end position="182"/>
    </location>
</feature>
<dbReference type="GO" id="GO:0005886">
    <property type="term" value="C:plasma membrane"/>
    <property type="evidence" value="ECO:0007669"/>
    <property type="project" value="TreeGrafter"/>
</dbReference>
<dbReference type="NCBIfam" id="TIGR01191">
    <property type="entry name" value="ccmC"/>
    <property type="match status" value="1"/>
</dbReference>
<dbReference type="InterPro" id="IPR003557">
    <property type="entry name" value="Cyt_c_biogenesis_CcmC"/>
</dbReference>
<reference evidence="9" key="1">
    <citation type="submission" date="2018-05" db="EMBL/GenBank/DDBJ databases">
        <authorList>
            <person name="Lanie J.A."/>
            <person name="Ng W.-L."/>
            <person name="Kazmierczak K.M."/>
            <person name="Andrzejewski T.M."/>
            <person name="Davidsen T.M."/>
            <person name="Wayne K.J."/>
            <person name="Tettelin H."/>
            <person name="Glass J.I."/>
            <person name="Rusch D."/>
            <person name="Podicherti R."/>
            <person name="Tsui H.-C.T."/>
            <person name="Winkler M.E."/>
        </authorList>
    </citation>
    <scope>NUCLEOTIDE SEQUENCE</scope>
</reference>